<name>A0AAN6W0L8_9PEZI</name>
<protein>
    <submittedName>
        <fullName evidence="3">Uncharacterized protein</fullName>
    </submittedName>
</protein>
<keyword evidence="2" id="KW-0472">Membrane</keyword>
<gene>
    <name evidence="3" type="ORF">QBC36DRAFT_246982</name>
</gene>
<dbReference type="Proteomes" id="UP001302321">
    <property type="component" value="Unassembled WGS sequence"/>
</dbReference>
<feature type="transmembrane region" description="Helical" evidence="2">
    <location>
        <begin position="260"/>
        <end position="280"/>
    </location>
</feature>
<dbReference type="EMBL" id="MU866399">
    <property type="protein sequence ID" value="KAK4172715.1"/>
    <property type="molecule type" value="Genomic_DNA"/>
</dbReference>
<feature type="compositionally biased region" description="Basic and acidic residues" evidence="1">
    <location>
        <begin position="447"/>
        <end position="485"/>
    </location>
</feature>
<keyword evidence="2" id="KW-1133">Transmembrane helix</keyword>
<feature type="region of interest" description="Disordered" evidence="1">
    <location>
        <begin position="1"/>
        <end position="84"/>
    </location>
</feature>
<accession>A0AAN6W0L8</accession>
<feature type="compositionally biased region" description="Low complexity" evidence="1">
    <location>
        <begin position="20"/>
        <end position="34"/>
    </location>
</feature>
<keyword evidence="4" id="KW-1185">Reference proteome</keyword>
<organism evidence="3 4">
    <name type="scientific">Triangularia setosa</name>
    <dbReference type="NCBI Taxonomy" id="2587417"/>
    <lineage>
        <taxon>Eukaryota</taxon>
        <taxon>Fungi</taxon>
        <taxon>Dikarya</taxon>
        <taxon>Ascomycota</taxon>
        <taxon>Pezizomycotina</taxon>
        <taxon>Sordariomycetes</taxon>
        <taxon>Sordariomycetidae</taxon>
        <taxon>Sordariales</taxon>
        <taxon>Podosporaceae</taxon>
        <taxon>Triangularia</taxon>
    </lineage>
</organism>
<sequence length="498" mass="54779">MAEIKETSFQGLVRPPLAVPSAPGTPGTPGTPSTPTAPSPVRPKLYRRQSRFTEEPMTERTPACSASIHSFDPTALDDPSTNTLTHTNTIQQFRTANRTVSRDLSHRSSNLRRDLNNFSFGGAVPATPVLQEEVPGQGMTISRTGTLEQPPSGQPPLSSPTTAEIPPPSGPPATPPAAGLSPAEKKRIWLRLANSVLHSAPALVLLYIMSTSISAFKSDRSSVKFSTPGITLLSLLYLDSILNIVTCFRIRRPWPTWRLSLRALFGLGYIILFFVYIGFGQGVFPKGWTYWNVPAHMSSPVVYILLWWLGVWDLLHLPVCRPGFWRGRKKEQGGRRPSVALSELHPTSFRARVPSSAGGASVVSYTWRRWVQRTRTHSTGGGVHFYHHHEEVIDERGDYGVNGQDLEMGTTTRTRTREDTMDEGESMGGRRSESMRSGSAHSGDVTLRGDEFGERRSGEKEKEAEAEMRGSGKTGKKEDEGERLGGRPKVVRAADIGQ</sequence>
<evidence type="ECO:0000256" key="1">
    <source>
        <dbReference type="SAM" id="MobiDB-lite"/>
    </source>
</evidence>
<comment type="caution">
    <text evidence="3">The sequence shown here is derived from an EMBL/GenBank/DDBJ whole genome shotgun (WGS) entry which is preliminary data.</text>
</comment>
<evidence type="ECO:0000313" key="4">
    <source>
        <dbReference type="Proteomes" id="UP001302321"/>
    </source>
</evidence>
<feature type="compositionally biased region" description="Pro residues" evidence="1">
    <location>
        <begin position="165"/>
        <end position="175"/>
    </location>
</feature>
<feature type="region of interest" description="Disordered" evidence="1">
    <location>
        <begin position="399"/>
        <end position="498"/>
    </location>
</feature>
<dbReference type="AlphaFoldDB" id="A0AAN6W0L8"/>
<evidence type="ECO:0000256" key="2">
    <source>
        <dbReference type="SAM" id="Phobius"/>
    </source>
</evidence>
<feature type="transmembrane region" description="Helical" evidence="2">
    <location>
        <begin position="300"/>
        <end position="320"/>
    </location>
</feature>
<reference evidence="3" key="1">
    <citation type="journal article" date="2023" name="Mol. Phylogenet. Evol.">
        <title>Genome-scale phylogeny and comparative genomics of the fungal order Sordariales.</title>
        <authorList>
            <person name="Hensen N."/>
            <person name="Bonometti L."/>
            <person name="Westerberg I."/>
            <person name="Brannstrom I.O."/>
            <person name="Guillou S."/>
            <person name="Cros-Aarteil S."/>
            <person name="Calhoun S."/>
            <person name="Haridas S."/>
            <person name="Kuo A."/>
            <person name="Mondo S."/>
            <person name="Pangilinan J."/>
            <person name="Riley R."/>
            <person name="LaButti K."/>
            <person name="Andreopoulos B."/>
            <person name="Lipzen A."/>
            <person name="Chen C."/>
            <person name="Yan M."/>
            <person name="Daum C."/>
            <person name="Ng V."/>
            <person name="Clum A."/>
            <person name="Steindorff A."/>
            <person name="Ohm R.A."/>
            <person name="Martin F."/>
            <person name="Silar P."/>
            <person name="Natvig D.O."/>
            <person name="Lalanne C."/>
            <person name="Gautier V."/>
            <person name="Ament-Velasquez S.L."/>
            <person name="Kruys A."/>
            <person name="Hutchinson M.I."/>
            <person name="Powell A.J."/>
            <person name="Barry K."/>
            <person name="Miller A.N."/>
            <person name="Grigoriev I.V."/>
            <person name="Debuchy R."/>
            <person name="Gladieux P."/>
            <person name="Hiltunen Thoren M."/>
            <person name="Johannesson H."/>
        </authorList>
    </citation>
    <scope>NUCLEOTIDE SEQUENCE</scope>
    <source>
        <strain evidence="3">CBS 892.96</strain>
    </source>
</reference>
<reference evidence="3" key="2">
    <citation type="submission" date="2023-05" db="EMBL/GenBank/DDBJ databases">
        <authorList>
            <consortium name="Lawrence Berkeley National Laboratory"/>
            <person name="Steindorff A."/>
            <person name="Hensen N."/>
            <person name="Bonometti L."/>
            <person name="Westerberg I."/>
            <person name="Brannstrom I.O."/>
            <person name="Guillou S."/>
            <person name="Cros-Aarteil S."/>
            <person name="Calhoun S."/>
            <person name="Haridas S."/>
            <person name="Kuo A."/>
            <person name="Mondo S."/>
            <person name="Pangilinan J."/>
            <person name="Riley R."/>
            <person name="Labutti K."/>
            <person name="Andreopoulos B."/>
            <person name="Lipzen A."/>
            <person name="Chen C."/>
            <person name="Yanf M."/>
            <person name="Daum C."/>
            <person name="Ng V."/>
            <person name="Clum A."/>
            <person name="Ohm R."/>
            <person name="Martin F."/>
            <person name="Silar P."/>
            <person name="Natvig D."/>
            <person name="Lalanne C."/>
            <person name="Gautier V."/>
            <person name="Ament-Velasquez S.L."/>
            <person name="Kruys A."/>
            <person name="Hutchinson M.I."/>
            <person name="Powell A.J."/>
            <person name="Barry K."/>
            <person name="Miller A.N."/>
            <person name="Grigoriev I.V."/>
            <person name="Debuchy R."/>
            <person name="Gladieux P."/>
            <person name="Thoren M.H."/>
            <person name="Johannesson H."/>
        </authorList>
    </citation>
    <scope>NUCLEOTIDE SEQUENCE</scope>
    <source>
        <strain evidence="3">CBS 892.96</strain>
    </source>
</reference>
<feature type="transmembrane region" description="Helical" evidence="2">
    <location>
        <begin position="229"/>
        <end position="248"/>
    </location>
</feature>
<keyword evidence="2" id="KW-0812">Transmembrane</keyword>
<proteinExistence type="predicted"/>
<evidence type="ECO:0000313" key="3">
    <source>
        <dbReference type="EMBL" id="KAK4172715.1"/>
    </source>
</evidence>
<feature type="transmembrane region" description="Helical" evidence="2">
    <location>
        <begin position="188"/>
        <end position="209"/>
    </location>
</feature>
<feature type="region of interest" description="Disordered" evidence="1">
    <location>
        <begin position="141"/>
        <end position="180"/>
    </location>
</feature>